<reference evidence="14" key="1">
    <citation type="journal article" date="2015" name="J. Biotechnol.">
        <title>The structure of the Cyberlindnera jadinii genome and its relation to Candida utilis analyzed by the occurrence of single nucleotide polymorphisms.</title>
        <authorList>
            <person name="Rupp O."/>
            <person name="Brinkrolf K."/>
            <person name="Buerth C."/>
            <person name="Kunigo M."/>
            <person name="Schneider J."/>
            <person name="Jaenicke S."/>
            <person name="Goesmann A."/>
            <person name="Puehler A."/>
            <person name="Jaeger K.-E."/>
            <person name="Ernst J.F."/>
        </authorList>
    </citation>
    <scope>NUCLEOTIDE SEQUENCE [LARGE SCALE GENOMIC DNA]</scope>
    <source>
        <strain evidence="14">ATCC 18201 / CBS 1600 / BCRC 20928 / JCM 3617 / NBRC 0987 / NRRL Y-1542</strain>
    </source>
</reference>
<comment type="cofactor">
    <cofactor evidence="1">
        <name>Mn(2+)</name>
        <dbReference type="ChEBI" id="CHEBI:29035"/>
    </cofactor>
</comment>
<dbReference type="FunFam" id="1.10.1410.10:FF:000003">
    <property type="entry name" value="non-canonical poly(A) RNA polymerase PAPD7"/>
    <property type="match status" value="1"/>
</dbReference>
<dbReference type="InterPro" id="IPR045862">
    <property type="entry name" value="Trf4-like"/>
</dbReference>
<keyword evidence="8" id="KW-0464">Manganese</keyword>
<feature type="compositionally biased region" description="Basic and acidic residues" evidence="10">
    <location>
        <begin position="537"/>
        <end position="554"/>
    </location>
</feature>
<evidence type="ECO:0000256" key="8">
    <source>
        <dbReference type="ARBA" id="ARBA00023211"/>
    </source>
</evidence>
<keyword evidence="7" id="KW-0460">Magnesium</keyword>
<keyword evidence="5" id="KW-0479">Metal-binding</keyword>
<comment type="catalytic activity">
    <reaction evidence="9">
        <text>RNA(n) + ATP = RNA(n)-3'-adenine ribonucleotide + diphosphate</text>
        <dbReference type="Rhea" id="RHEA:11332"/>
        <dbReference type="Rhea" id="RHEA-COMP:14527"/>
        <dbReference type="Rhea" id="RHEA-COMP:17347"/>
        <dbReference type="ChEBI" id="CHEBI:30616"/>
        <dbReference type="ChEBI" id="CHEBI:33019"/>
        <dbReference type="ChEBI" id="CHEBI:140395"/>
        <dbReference type="ChEBI" id="CHEBI:173115"/>
        <dbReference type="EC" id="2.7.7.19"/>
    </reaction>
</comment>
<dbReference type="GO" id="GO:0071037">
    <property type="term" value="P:nuclear polyadenylation-dependent snRNA catabolic process"/>
    <property type="evidence" value="ECO:0007669"/>
    <property type="project" value="UniProtKB-ARBA"/>
</dbReference>
<comment type="similarity">
    <text evidence="2">Belongs to the DNA polymerase type-B-like family.</text>
</comment>
<evidence type="ECO:0000259" key="11">
    <source>
        <dbReference type="Pfam" id="PF03828"/>
    </source>
</evidence>
<feature type="region of interest" description="Disordered" evidence="10">
    <location>
        <begin position="498"/>
        <end position="581"/>
    </location>
</feature>
<dbReference type="SUPFAM" id="SSF81301">
    <property type="entry name" value="Nucleotidyltransferase"/>
    <property type="match status" value="1"/>
</dbReference>
<accession>A0A0H5CAM2</accession>
<keyword evidence="6" id="KW-0131">Cell cycle</keyword>
<dbReference type="InterPro" id="IPR043519">
    <property type="entry name" value="NT_sf"/>
</dbReference>
<evidence type="ECO:0000256" key="6">
    <source>
        <dbReference type="ARBA" id="ARBA00022776"/>
    </source>
</evidence>
<dbReference type="Pfam" id="PF22600">
    <property type="entry name" value="MTPAP-like_central"/>
    <property type="match status" value="1"/>
</dbReference>
<gene>
    <name evidence="13" type="primary">TRF5</name>
    <name evidence="13" type="ORF">BN1211_0857</name>
</gene>
<dbReference type="GO" id="GO:0031499">
    <property type="term" value="C:TRAMP complex"/>
    <property type="evidence" value="ECO:0007669"/>
    <property type="project" value="TreeGrafter"/>
</dbReference>
<dbReference type="GO" id="GO:0046872">
    <property type="term" value="F:metal ion binding"/>
    <property type="evidence" value="ECO:0007669"/>
    <property type="project" value="UniProtKB-KW"/>
</dbReference>
<dbReference type="GO" id="GO:0043634">
    <property type="term" value="P:polyadenylation-dependent ncRNA catabolic process"/>
    <property type="evidence" value="ECO:0007669"/>
    <property type="project" value="TreeGrafter"/>
</dbReference>
<dbReference type="GO" id="GO:0071039">
    <property type="term" value="P:nuclear polyadenylation-dependent CUT catabolic process"/>
    <property type="evidence" value="ECO:0007669"/>
    <property type="project" value="UniProtKB-ARBA"/>
</dbReference>
<dbReference type="GO" id="GO:0003729">
    <property type="term" value="F:mRNA binding"/>
    <property type="evidence" value="ECO:0007669"/>
    <property type="project" value="TreeGrafter"/>
</dbReference>
<dbReference type="Gene3D" id="1.10.1410.10">
    <property type="match status" value="1"/>
</dbReference>
<dbReference type="CDD" id="cd05402">
    <property type="entry name" value="NT_PAP_TUTase"/>
    <property type="match status" value="1"/>
</dbReference>
<dbReference type="Gene3D" id="3.30.460.10">
    <property type="entry name" value="Beta Polymerase, domain 2"/>
    <property type="match status" value="1"/>
</dbReference>
<evidence type="ECO:0000256" key="7">
    <source>
        <dbReference type="ARBA" id="ARBA00022842"/>
    </source>
</evidence>
<dbReference type="GO" id="GO:0071051">
    <property type="term" value="P:poly(A)-dependent snoRNA 3'-end processing"/>
    <property type="evidence" value="ECO:0007669"/>
    <property type="project" value="UniProtKB-ARBA"/>
</dbReference>
<dbReference type="FunFam" id="3.30.460.10:FF:000006">
    <property type="entry name" value="non-canonical poly(A) RNA polymerase PAPD5"/>
    <property type="match status" value="1"/>
</dbReference>
<evidence type="ECO:0000313" key="13">
    <source>
        <dbReference type="EMBL" id="CEP20879.1"/>
    </source>
</evidence>
<dbReference type="GO" id="GO:0005730">
    <property type="term" value="C:nucleolus"/>
    <property type="evidence" value="ECO:0007669"/>
    <property type="project" value="TreeGrafter"/>
</dbReference>
<dbReference type="PANTHER" id="PTHR23092">
    <property type="entry name" value="POLY(A) RNA POLYMERASE"/>
    <property type="match status" value="1"/>
</dbReference>
<feature type="region of interest" description="Disordered" evidence="10">
    <location>
        <begin position="36"/>
        <end position="74"/>
    </location>
</feature>
<dbReference type="Pfam" id="PF03828">
    <property type="entry name" value="PAP_assoc"/>
    <property type="match status" value="1"/>
</dbReference>
<evidence type="ECO:0000256" key="2">
    <source>
        <dbReference type="ARBA" id="ARBA00008593"/>
    </source>
</evidence>
<dbReference type="GO" id="GO:0071042">
    <property type="term" value="P:nuclear polyadenylation-dependent mRNA catabolic process"/>
    <property type="evidence" value="ECO:0007669"/>
    <property type="project" value="UniProtKB-ARBA"/>
</dbReference>
<dbReference type="AlphaFoldDB" id="A0A0H5CAM2"/>
<evidence type="ECO:0000256" key="3">
    <source>
        <dbReference type="ARBA" id="ARBA00012388"/>
    </source>
</evidence>
<evidence type="ECO:0000256" key="10">
    <source>
        <dbReference type="SAM" id="MobiDB-lite"/>
    </source>
</evidence>
<dbReference type="Proteomes" id="UP000038830">
    <property type="component" value="Unassembled WGS sequence"/>
</dbReference>
<dbReference type="GO" id="GO:0034475">
    <property type="term" value="P:U4 snRNA 3'-end processing"/>
    <property type="evidence" value="ECO:0007669"/>
    <property type="project" value="UniProtKB-ARBA"/>
</dbReference>
<evidence type="ECO:0000313" key="14">
    <source>
        <dbReference type="Proteomes" id="UP000038830"/>
    </source>
</evidence>
<evidence type="ECO:0000259" key="12">
    <source>
        <dbReference type="Pfam" id="PF22600"/>
    </source>
</evidence>
<dbReference type="GO" id="GO:0071038">
    <property type="term" value="P:TRAMP-dependent tRNA surveillance pathway"/>
    <property type="evidence" value="ECO:0007669"/>
    <property type="project" value="UniProtKB-ARBA"/>
</dbReference>
<evidence type="ECO:0000256" key="4">
    <source>
        <dbReference type="ARBA" id="ARBA00022679"/>
    </source>
</evidence>
<dbReference type="GO" id="GO:0071036">
    <property type="term" value="P:nuclear polyadenylation-dependent snoRNA catabolic process"/>
    <property type="evidence" value="ECO:0007669"/>
    <property type="project" value="UniProtKB-ARBA"/>
</dbReference>
<proteinExistence type="inferred from homology"/>
<dbReference type="EC" id="2.7.7.19" evidence="3"/>
<dbReference type="EMBL" id="CDQK01000001">
    <property type="protein sequence ID" value="CEP20879.1"/>
    <property type="molecule type" value="Genomic_DNA"/>
</dbReference>
<organism evidence="13 14">
    <name type="scientific">Cyberlindnera jadinii (strain ATCC 18201 / CBS 1600 / BCRC 20928 / JCM 3617 / NBRC 0987 / NRRL Y-1542)</name>
    <name type="common">Torula yeast</name>
    <name type="synonym">Candida utilis</name>
    <dbReference type="NCBI Taxonomy" id="983966"/>
    <lineage>
        <taxon>Eukaryota</taxon>
        <taxon>Fungi</taxon>
        <taxon>Dikarya</taxon>
        <taxon>Ascomycota</taxon>
        <taxon>Saccharomycotina</taxon>
        <taxon>Saccharomycetes</taxon>
        <taxon>Phaffomycetales</taxon>
        <taxon>Phaffomycetaceae</taxon>
        <taxon>Cyberlindnera</taxon>
    </lineage>
</organism>
<dbReference type="PANTHER" id="PTHR23092:SF15">
    <property type="entry name" value="INACTIVE NON-CANONICAL POLY(A) RNA POLYMERASE PROTEIN TRF4-2-RELATED"/>
    <property type="match status" value="1"/>
</dbReference>
<dbReference type="GO" id="GO:0071035">
    <property type="term" value="P:nuclear polyadenylation-dependent rRNA catabolic process"/>
    <property type="evidence" value="ECO:0007669"/>
    <property type="project" value="UniProtKB-ARBA"/>
</dbReference>
<dbReference type="InterPro" id="IPR002058">
    <property type="entry name" value="PAP_assoc"/>
</dbReference>
<dbReference type="InterPro" id="IPR054708">
    <property type="entry name" value="MTPAP-like_central"/>
</dbReference>
<evidence type="ECO:0000256" key="1">
    <source>
        <dbReference type="ARBA" id="ARBA00001936"/>
    </source>
</evidence>
<protein>
    <recommendedName>
        <fullName evidence="3">polynucleotide adenylyltransferase</fullName>
        <ecNumber evidence="3">2.7.7.19</ecNumber>
    </recommendedName>
</protein>
<keyword evidence="4" id="KW-0808">Transferase</keyword>
<name>A0A0H5CAM2_CYBJN</name>
<feature type="domain" description="PAP-associated" evidence="11">
    <location>
        <begin position="353"/>
        <end position="412"/>
    </location>
</feature>
<feature type="compositionally biased region" description="Acidic residues" evidence="10">
    <location>
        <begin position="57"/>
        <end position="67"/>
    </location>
</feature>
<evidence type="ECO:0000256" key="9">
    <source>
        <dbReference type="ARBA" id="ARBA00048830"/>
    </source>
</evidence>
<dbReference type="GO" id="GO:0071044">
    <property type="term" value="P:histone mRNA catabolic process"/>
    <property type="evidence" value="ECO:0007669"/>
    <property type="project" value="UniProtKB-ARBA"/>
</dbReference>
<keyword evidence="6" id="KW-0132">Cell division</keyword>
<feature type="domain" description="Poly(A) RNA polymerase mitochondrial-like central palm" evidence="12">
    <location>
        <begin position="161"/>
        <end position="290"/>
    </location>
</feature>
<sequence>MGKSSQKSSKKTAKSIINKIGQSFDVFRSKAHENHYDSLTVDDEDEHEQRKPSDDIVLIDDESDGENENSLIQDPINVNEPVESIKQAEHNELADNNDFISLNFSDTDDEGEAGYVDNEEDAYSVDDYETNIDPNAPILNVDAPWIQNHDHSEQKEVADWLTMEINDFVAYISPSKHEIEARNTCITQLRQCINKLWKDCEVHVFGSSATDLYLPGSDIDMVIVSEHGNYGTRNNLYQLSSHLKRNGLATNVEVVAHARVPIIKLTEPHTNIHIDISFERTNGIQAATVILDWLKDTPGLRELVLVIKQFLAVRKLNNVRHGGLGGYSTICLVYSFLRLHPRISTGNIDALSNLGVLLIEFFELYGKNFNYDDVVICVETDHVCYLKKSEYRDMQGRSSFTLAIMDPSDSSNNISRGSFNVLGLKKAFNGAFWSLANQCYDLEMATYKQRIGKSVLGSIVKYRGKERDFNDERSLVLNQAMSEVGSVFGVQSYYSEQSVSSEEEAEPEPKRKKAKIESQKQKQQRKRKVEDLMGLEHSNDEDQHDADQPAEHAMKKSTSSSSSLDKKAKRDYWTQKGNAIA</sequence>
<dbReference type="GO" id="GO:1990817">
    <property type="term" value="F:poly(A) RNA polymerase activity"/>
    <property type="evidence" value="ECO:0007669"/>
    <property type="project" value="UniProtKB-EC"/>
</dbReference>
<keyword evidence="6" id="KW-0498">Mitosis</keyword>
<evidence type="ECO:0000256" key="5">
    <source>
        <dbReference type="ARBA" id="ARBA00022723"/>
    </source>
</evidence>
<dbReference type="SUPFAM" id="SSF81631">
    <property type="entry name" value="PAP/OAS1 substrate-binding domain"/>
    <property type="match status" value="1"/>
</dbReference>
<feature type="compositionally biased region" description="Basic and acidic residues" evidence="10">
    <location>
        <begin position="564"/>
        <end position="573"/>
    </location>
</feature>